<organism evidence="2">
    <name type="scientific">Tanacetum cinerariifolium</name>
    <name type="common">Dalmatian daisy</name>
    <name type="synonym">Chrysanthemum cinerariifolium</name>
    <dbReference type="NCBI Taxonomy" id="118510"/>
    <lineage>
        <taxon>Eukaryota</taxon>
        <taxon>Viridiplantae</taxon>
        <taxon>Streptophyta</taxon>
        <taxon>Embryophyta</taxon>
        <taxon>Tracheophyta</taxon>
        <taxon>Spermatophyta</taxon>
        <taxon>Magnoliopsida</taxon>
        <taxon>eudicotyledons</taxon>
        <taxon>Gunneridae</taxon>
        <taxon>Pentapetalae</taxon>
        <taxon>asterids</taxon>
        <taxon>campanulids</taxon>
        <taxon>Asterales</taxon>
        <taxon>Asteraceae</taxon>
        <taxon>Asteroideae</taxon>
        <taxon>Anthemideae</taxon>
        <taxon>Anthemidinae</taxon>
        <taxon>Tanacetum</taxon>
    </lineage>
</organism>
<dbReference type="EMBL" id="BKCJ011101235">
    <property type="protein sequence ID" value="GFC85673.1"/>
    <property type="molecule type" value="Genomic_DNA"/>
</dbReference>
<reference evidence="2" key="1">
    <citation type="journal article" date="2019" name="Sci. Rep.">
        <title>Draft genome of Tanacetum cinerariifolium, the natural source of mosquito coil.</title>
        <authorList>
            <person name="Yamashiro T."/>
            <person name="Shiraishi A."/>
            <person name="Satake H."/>
            <person name="Nakayama K."/>
        </authorList>
    </citation>
    <scope>NUCLEOTIDE SEQUENCE</scope>
</reference>
<evidence type="ECO:0000313" key="2">
    <source>
        <dbReference type="EMBL" id="GFC85673.1"/>
    </source>
</evidence>
<evidence type="ECO:0000256" key="1">
    <source>
        <dbReference type="SAM" id="Phobius"/>
    </source>
</evidence>
<sequence length="161" mass="17559">TSSSADSVVAVNNSAASAESLAAFLGVALAFLEAGAAGTVAVFLAMRANRRNKQRYGNDRAKDSKRLTFCEDLGREPTDTNKLSRRMGKSEIKLEEEYNLASDRYRANLQRNITLLNNTLGELSTAGWDLVNVHSTEVGAEPPGRQPIATITRYLLRKAKN</sequence>
<keyword evidence="1" id="KW-0812">Transmembrane</keyword>
<protein>
    <submittedName>
        <fullName evidence="2">Uncharacterized protein</fullName>
    </submittedName>
</protein>
<keyword evidence="1" id="KW-1133">Transmembrane helix</keyword>
<dbReference type="AlphaFoldDB" id="A0A699RIS6"/>
<feature type="transmembrane region" description="Helical" evidence="1">
    <location>
        <begin position="20"/>
        <end position="45"/>
    </location>
</feature>
<keyword evidence="1" id="KW-0472">Membrane</keyword>
<feature type="non-terminal residue" evidence="2">
    <location>
        <position position="1"/>
    </location>
</feature>
<comment type="caution">
    <text evidence="2">The sequence shown here is derived from an EMBL/GenBank/DDBJ whole genome shotgun (WGS) entry which is preliminary data.</text>
</comment>
<name>A0A699RIS6_TANCI</name>
<gene>
    <name evidence="2" type="ORF">Tci_857643</name>
</gene>
<proteinExistence type="predicted"/>
<accession>A0A699RIS6</accession>